<sequence length="37" mass="4175">MVVGMRVAALWRGEPEEQGDRGAEWGLEGVGRWFGRE</sequence>
<dbReference type="KEGG" id="ttr:Tter_1891"/>
<proteinExistence type="predicted"/>
<reference evidence="2" key="1">
    <citation type="journal article" date="2010" name="Stand. Genomic Sci.">
        <title>Complete genome sequence of 'Thermobaculum terrenum' type strain (YNP1).</title>
        <authorList>
            <person name="Kiss H."/>
            <person name="Cleland D."/>
            <person name="Lapidus A."/>
            <person name="Lucas S."/>
            <person name="Glavina Del Rio T."/>
            <person name="Nolan M."/>
            <person name="Tice H."/>
            <person name="Han C."/>
            <person name="Goodwin L."/>
            <person name="Pitluck S."/>
            <person name="Liolios K."/>
            <person name="Ivanova N."/>
            <person name="Mavromatis K."/>
            <person name="Ovchinnikova G."/>
            <person name="Pati A."/>
            <person name="Chen A."/>
            <person name="Palaniappan K."/>
            <person name="Land M."/>
            <person name="Hauser L."/>
            <person name="Chang Y."/>
            <person name="Jeffries C."/>
            <person name="Lu M."/>
            <person name="Brettin T."/>
            <person name="Detter J."/>
            <person name="Goker M."/>
            <person name="Tindall B."/>
            <person name="Beck B."/>
            <person name="McDermott T."/>
            <person name="Woyke T."/>
            <person name="Bristow J."/>
            <person name="Eisen J."/>
            <person name="Markowitz V."/>
            <person name="Hugenholtz P."/>
            <person name="Kyrpides N."/>
            <person name="Klenk H."/>
            <person name="Cheng J."/>
        </authorList>
    </citation>
    <scope>NUCLEOTIDE SEQUENCE [LARGE SCALE GENOMIC DNA]</scope>
    <source>
        <strain evidence="2">ATCC BAA-798 / YNP1</strain>
    </source>
</reference>
<keyword evidence="2" id="KW-1185">Reference proteome</keyword>
<name>D1CGC6_THET1</name>
<organism evidence="1 2">
    <name type="scientific">Thermobaculum terrenum (strain ATCC BAA-798 / CCMEE 7001 / YNP1)</name>
    <dbReference type="NCBI Taxonomy" id="525904"/>
    <lineage>
        <taxon>Bacteria</taxon>
        <taxon>Bacillati</taxon>
        <taxon>Chloroflexota</taxon>
        <taxon>Chloroflexia</taxon>
        <taxon>Candidatus Thermobaculales</taxon>
        <taxon>Candidatus Thermobaculaceae</taxon>
        <taxon>Thermobaculum</taxon>
    </lineage>
</organism>
<dbReference type="EMBL" id="CP001826">
    <property type="protein sequence ID" value="ACZ42797.1"/>
    <property type="molecule type" value="Genomic_DNA"/>
</dbReference>
<evidence type="ECO:0000313" key="2">
    <source>
        <dbReference type="Proteomes" id="UP000000323"/>
    </source>
</evidence>
<evidence type="ECO:0000313" key="1">
    <source>
        <dbReference type="EMBL" id="ACZ42797.1"/>
    </source>
</evidence>
<protein>
    <submittedName>
        <fullName evidence="1">Uncharacterized protein</fullName>
    </submittedName>
</protein>
<gene>
    <name evidence="1" type="ordered locus">Tter_1891</name>
</gene>
<dbReference type="Proteomes" id="UP000000323">
    <property type="component" value="Chromosome 2"/>
</dbReference>
<accession>D1CGC6</accession>
<dbReference type="HOGENOM" id="CLU_3349813_0_0_0"/>
<dbReference type="AlphaFoldDB" id="D1CGC6"/>